<evidence type="ECO:0000256" key="1">
    <source>
        <dbReference type="SAM" id="MobiDB-lite"/>
    </source>
</evidence>
<proteinExistence type="predicted"/>
<evidence type="ECO:0000313" key="3">
    <source>
        <dbReference type="Proteomes" id="UP001222282"/>
    </source>
</evidence>
<protein>
    <recommendedName>
        <fullName evidence="4">DUF3077 domain-containing protein</fullName>
    </recommendedName>
</protein>
<feature type="region of interest" description="Disordered" evidence="1">
    <location>
        <begin position="1"/>
        <end position="20"/>
    </location>
</feature>
<sequence>MKPTPRPPEPDNTSPYESLDSRKLHDAAERALDHYLKPCALFQVAPGMDNESLLVHACESLASASIMLTVNRVLDNVEIAQSPAHS</sequence>
<accession>A0ABY7ZH22</accession>
<evidence type="ECO:0000313" key="2">
    <source>
        <dbReference type="EMBL" id="WDR38845.1"/>
    </source>
</evidence>
<dbReference type="EMBL" id="CP101655">
    <property type="protein sequence ID" value="WDR38845.1"/>
    <property type="molecule type" value="Genomic_DNA"/>
</dbReference>
<evidence type="ECO:0008006" key="4">
    <source>
        <dbReference type="Google" id="ProtNLM"/>
    </source>
</evidence>
<dbReference type="Pfam" id="PF19619">
    <property type="entry name" value="DUF6124"/>
    <property type="match status" value="1"/>
</dbReference>
<gene>
    <name evidence="2" type="ORF">NN484_15890</name>
</gene>
<name>A0ABY7ZH22_9PSED</name>
<reference evidence="2 3" key="1">
    <citation type="submission" date="2022-07" db="EMBL/GenBank/DDBJ databases">
        <authorList>
            <person name="Abrouk D."/>
            <person name="Moenne-Loccoz Y."/>
            <person name="Todorovic I."/>
            <person name="Raicevic V."/>
            <person name="Jovicic-Petrovic J."/>
        </authorList>
    </citation>
    <scope>NUCLEOTIDE SEQUENCE [LARGE SCALE GENOMIC DNA]</scope>
    <source>
        <strain evidence="3">IT-P374</strain>
    </source>
</reference>
<keyword evidence="3" id="KW-1185">Reference proteome</keyword>
<organism evidence="2 3">
    <name type="scientific">Pseudomonas serboccidentalis</name>
    <dbReference type="NCBI Taxonomy" id="2964670"/>
    <lineage>
        <taxon>Bacteria</taxon>
        <taxon>Pseudomonadati</taxon>
        <taxon>Pseudomonadota</taxon>
        <taxon>Gammaproteobacteria</taxon>
        <taxon>Pseudomonadales</taxon>
        <taxon>Pseudomonadaceae</taxon>
        <taxon>Pseudomonas</taxon>
    </lineage>
</organism>
<dbReference type="Proteomes" id="UP001222282">
    <property type="component" value="Chromosome"/>
</dbReference>